<feature type="non-terminal residue" evidence="1">
    <location>
        <position position="1"/>
    </location>
</feature>
<reference evidence="1" key="1">
    <citation type="submission" date="2023-10" db="EMBL/GenBank/DDBJ databases">
        <authorList>
            <person name="Chen Y."/>
            <person name="Shah S."/>
            <person name="Dougan E. K."/>
            <person name="Thang M."/>
            <person name="Chan C."/>
        </authorList>
    </citation>
    <scope>NUCLEOTIDE SEQUENCE [LARGE SCALE GENOMIC DNA]</scope>
</reference>
<organism evidence="1 2">
    <name type="scientific">Prorocentrum cordatum</name>
    <dbReference type="NCBI Taxonomy" id="2364126"/>
    <lineage>
        <taxon>Eukaryota</taxon>
        <taxon>Sar</taxon>
        <taxon>Alveolata</taxon>
        <taxon>Dinophyceae</taxon>
        <taxon>Prorocentrales</taxon>
        <taxon>Prorocentraceae</taxon>
        <taxon>Prorocentrum</taxon>
    </lineage>
</organism>
<gene>
    <name evidence="1" type="ORF">PCOR1329_LOCUS78514</name>
</gene>
<evidence type="ECO:0000313" key="2">
    <source>
        <dbReference type="Proteomes" id="UP001189429"/>
    </source>
</evidence>
<dbReference type="EMBL" id="CAUYUJ010020953">
    <property type="protein sequence ID" value="CAK0901612.1"/>
    <property type="molecule type" value="Genomic_DNA"/>
</dbReference>
<protein>
    <recommendedName>
        <fullName evidence="3">DNA-directed DNA polymerase</fullName>
    </recommendedName>
</protein>
<comment type="caution">
    <text evidence="1">The sequence shown here is derived from an EMBL/GenBank/DDBJ whole genome shotgun (WGS) entry which is preliminary data.</text>
</comment>
<dbReference type="Proteomes" id="UP001189429">
    <property type="component" value="Unassembled WGS sequence"/>
</dbReference>
<keyword evidence="2" id="KW-1185">Reference proteome</keyword>
<evidence type="ECO:0000313" key="1">
    <source>
        <dbReference type="EMBL" id="CAK0901612.1"/>
    </source>
</evidence>
<name>A0ABN9XNX3_9DINO</name>
<accession>A0ABN9XNX3</accession>
<evidence type="ECO:0008006" key="3">
    <source>
        <dbReference type="Google" id="ProtNLM"/>
    </source>
</evidence>
<proteinExistence type="predicted"/>
<sequence>QGAAEVYAVVEASDVDGSDECRLCMSLEAFGEEVGCDFHDSVDDQVGCDFHDLVDDRVGYDFHGSVGDHVDSEFRDSVGDQLESEFLGHSGDEVVVATSGGKVASAGPDVDSILMLDGGSDGRCARPGRARNNEVNEATIELIAAQKVSLDGEAAVPFAVGGQAACRATFQIGPFARNAFSTCYDAGFDASYSREDRCYVGCTRPDGQCAKDKEGAEREVRKEKRLMKIGVVATNEGAGELGAAIYGAKGQPWSRLKHAGLDRKQDLDFEGAVGGRYQQQVDGRPVVGARAIEAPCAPTEIEREQREAYGHAVFKKWCPACVFGMGLEGRRVERLIYGGDVGEWLIFFDWAFNATRDAENVCDGADRGLGAPLAAADRRARCLFGGALWSEAAGDYEAKQLARLMEKLACQRPELRCDAEPAAKALRDEVVAARGDGGLGAGVSQGRARDIKSTGFVEERVRRWRGRLIANGVQVERNCGIELAPRPPRWPFFARRASNATNLFGGGAGGYAANFAVYGGSYTGAVAPFAEAVMAGALVSATGQRRSMGGVAPRLTRAGAALAKWSPGGADHGPGGKRLRVDDSIVGAVGDISKQLDYETLLTAEELTRWGTGGFRMEEAALTVDIGLKLFDEFGIYSVHLGPPPMATARLVSRGFAWLEERDDPFAPGSTSLTSRVVDFFGFKGDDDPEGPLVMAVGDVASTRYQVPEKEEFCCDPSREWLAARAEAGPGVDVVWELVKRLPGRRAASREWAGFAADQIVDCAFERSEACPQLYRNTMARLSLELHMCDFFCAGRKSDMGGFLPMIRTKLKHGANIIAELGLKGADAVRTPEFGLEDIFEFSPPFVHEQVARCRSRVGSGLHLAQDRTGIQRAVGMSAGDSAKPTEFSWKWLLRLGRHLVGTSDQGAFAPKVGARAHEKGAIQLRTLSDSDHGGKEAKRKSAACGVIFADGVGLATLVRRQDLAVSSGESEFYALSTVATDGEMLRDLLTWLGFRVEWALATGSSAARGMSLGRGVGMVRDLGARALWVQQATRLLGLKVPKCRGSEKPSDTGTKSRAAEVHEQLCKQVGLRRLTGEFGAVCEVKVNVLIEKFR</sequence>
<feature type="non-terminal residue" evidence="1">
    <location>
        <position position="1095"/>
    </location>
</feature>